<organism evidence="2 3">
    <name type="scientific">Pristionchus entomophagus</name>
    <dbReference type="NCBI Taxonomy" id="358040"/>
    <lineage>
        <taxon>Eukaryota</taxon>
        <taxon>Metazoa</taxon>
        <taxon>Ecdysozoa</taxon>
        <taxon>Nematoda</taxon>
        <taxon>Chromadorea</taxon>
        <taxon>Rhabditida</taxon>
        <taxon>Rhabditina</taxon>
        <taxon>Diplogasteromorpha</taxon>
        <taxon>Diplogasteroidea</taxon>
        <taxon>Neodiplogasteridae</taxon>
        <taxon>Pristionchus</taxon>
    </lineage>
</organism>
<comment type="caution">
    <text evidence="2">The sequence shown here is derived from an EMBL/GenBank/DDBJ whole genome shotgun (WGS) entry which is preliminary data.</text>
</comment>
<reference evidence="2" key="1">
    <citation type="submission" date="2023-10" db="EMBL/GenBank/DDBJ databases">
        <title>Genome assembly of Pristionchus species.</title>
        <authorList>
            <person name="Yoshida K."/>
            <person name="Sommer R.J."/>
        </authorList>
    </citation>
    <scope>NUCLEOTIDE SEQUENCE</scope>
    <source>
        <strain evidence="2">RS0144</strain>
    </source>
</reference>
<keyword evidence="3" id="KW-1185">Reference proteome</keyword>
<evidence type="ECO:0000313" key="3">
    <source>
        <dbReference type="Proteomes" id="UP001432027"/>
    </source>
</evidence>
<feature type="non-terminal residue" evidence="2">
    <location>
        <position position="1"/>
    </location>
</feature>
<proteinExistence type="predicted"/>
<sequence>VRVESNGIERASLILTIYSHLHHLMTFRWQSILLIVTVTTTEGLRRITINRNELSHPPESPEWIDNYPSTLFWPPAPPSDYPPSPPTTTTEQPYLPIQQYHNSHYNYRPIPVPEFNDVPVEEYEPETTTVRYLRKIKVHPRGGKNLKQTYQHLTPVAEQTTTEVYVAMEPIGETEPPQEDWTHEKIMSLCSNAYSTASGFGIHNFDSQFAGANCGLIRIYYPGATCKEIETFMTYCDKHRARS</sequence>
<dbReference type="AlphaFoldDB" id="A0AAV5UBP3"/>
<gene>
    <name evidence="2" type="ORF">PENTCL1PPCAC_26520</name>
</gene>
<name>A0AAV5UBP3_9BILA</name>
<evidence type="ECO:0000313" key="2">
    <source>
        <dbReference type="EMBL" id="GMT04346.1"/>
    </source>
</evidence>
<dbReference type="EMBL" id="BTSX01000006">
    <property type="protein sequence ID" value="GMT04346.1"/>
    <property type="molecule type" value="Genomic_DNA"/>
</dbReference>
<dbReference type="PANTHER" id="PTHR37435:SF3">
    <property type="entry name" value="DUMPY: SHORTER THAN WILD-TYPE"/>
    <property type="match status" value="1"/>
</dbReference>
<dbReference type="PANTHER" id="PTHR37435">
    <property type="entry name" value="PROTEIN CBG14344"/>
    <property type="match status" value="1"/>
</dbReference>
<dbReference type="Pfam" id="PF23626">
    <property type="entry name" value="CCD_aECM"/>
    <property type="match status" value="1"/>
</dbReference>
<accession>A0AAV5UBP3</accession>
<dbReference type="InterPro" id="IPR055352">
    <property type="entry name" value="CCD_aECM"/>
</dbReference>
<dbReference type="Proteomes" id="UP001432027">
    <property type="component" value="Unassembled WGS sequence"/>
</dbReference>
<protein>
    <recommendedName>
        <fullName evidence="1">aECM cysteine-cradle domain-containing protein</fullName>
    </recommendedName>
</protein>
<feature type="domain" description="aECM cysteine-cradle" evidence="1">
    <location>
        <begin position="189"/>
        <end position="239"/>
    </location>
</feature>
<evidence type="ECO:0000259" key="1">
    <source>
        <dbReference type="Pfam" id="PF23626"/>
    </source>
</evidence>